<proteinExistence type="predicted"/>
<dbReference type="Proteomes" id="UP000822476">
    <property type="component" value="Unassembled WGS sequence"/>
</dbReference>
<evidence type="ECO:0000313" key="2">
    <source>
        <dbReference type="EMBL" id="KAF7260007.1"/>
    </source>
</evidence>
<feature type="compositionally biased region" description="Polar residues" evidence="1">
    <location>
        <begin position="58"/>
        <end position="68"/>
    </location>
</feature>
<comment type="caution">
    <text evidence="2">The sequence shown here is derived from an EMBL/GenBank/DDBJ whole genome shotgun (WGS) entry which is preliminary data.</text>
</comment>
<keyword evidence="3" id="KW-1185">Reference proteome</keyword>
<protein>
    <submittedName>
        <fullName evidence="2">Uncharacterized protein</fullName>
    </submittedName>
</protein>
<organism evidence="2 3">
    <name type="scientific">Paragonimus skrjabini miyazakii</name>
    <dbReference type="NCBI Taxonomy" id="59628"/>
    <lineage>
        <taxon>Eukaryota</taxon>
        <taxon>Metazoa</taxon>
        <taxon>Spiralia</taxon>
        <taxon>Lophotrochozoa</taxon>
        <taxon>Platyhelminthes</taxon>
        <taxon>Trematoda</taxon>
        <taxon>Digenea</taxon>
        <taxon>Plagiorchiida</taxon>
        <taxon>Troglotremata</taxon>
        <taxon>Troglotrematidae</taxon>
        <taxon>Paragonimus</taxon>
    </lineage>
</organism>
<accession>A0A8S9Z9U6</accession>
<name>A0A8S9Z9U6_9TREM</name>
<dbReference type="AlphaFoldDB" id="A0A8S9Z9U6"/>
<gene>
    <name evidence="2" type="ORF">EG68_02591</name>
</gene>
<evidence type="ECO:0000313" key="3">
    <source>
        <dbReference type="Proteomes" id="UP000822476"/>
    </source>
</evidence>
<evidence type="ECO:0000256" key="1">
    <source>
        <dbReference type="SAM" id="MobiDB-lite"/>
    </source>
</evidence>
<dbReference type="EMBL" id="JTDE01000935">
    <property type="protein sequence ID" value="KAF7260007.1"/>
    <property type="molecule type" value="Genomic_DNA"/>
</dbReference>
<feature type="region of interest" description="Disordered" evidence="1">
    <location>
        <begin position="39"/>
        <end position="75"/>
    </location>
</feature>
<reference evidence="2" key="1">
    <citation type="submission" date="2019-07" db="EMBL/GenBank/DDBJ databases">
        <title>Annotation for the trematode Paragonimus miyazaki's.</title>
        <authorList>
            <person name="Choi Y.-J."/>
        </authorList>
    </citation>
    <scope>NUCLEOTIDE SEQUENCE</scope>
    <source>
        <strain evidence="2">Japan</strain>
    </source>
</reference>
<sequence>MEVEITFNNSMLVANDIYHTCPPFKELDKASLDSPLFYSSTKKKSDGRSVDTRASPHPEQTSTSNDSITTVRTTTRGGVVTNKDALLHQQLPIGVIRICTSIHIGLLPDVCDVEQPTYET</sequence>
<feature type="compositionally biased region" description="Basic and acidic residues" evidence="1">
    <location>
        <begin position="43"/>
        <end position="56"/>
    </location>
</feature>